<evidence type="ECO:0000256" key="19">
    <source>
        <dbReference type="SAM" id="Phobius"/>
    </source>
</evidence>
<evidence type="ECO:0000256" key="16">
    <source>
        <dbReference type="ARBA" id="ARBA00048679"/>
    </source>
</evidence>
<evidence type="ECO:0000256" key="6">
    <source>
        <dbReference type="ARBA" id="ARBA00022692"/>
    </source>
</evidence>
<evidence type="ECO:0000256" key="2">
    <source>
        <dbReference type="ARBA" id="ARBA00012513"/>
    </source>
</evidence>
<evidence type="ECO:0000256" key="3">
    <source>
        <dbReference type="ARBA" id="ARBA00022527"/>
    </source>
</evidence>
<dbReference type="PANTHER" id="PTHR45974:SF266">
    <property type="entry name" value="LEUCINE-RICH REPEAT RECEPTOR PROTEIN KINASE HPCA1"/>
    <property type="match status" value="1"/>
</dbReference>
<dbReference type="InterPro" id="IPR032675">
    <property type="entry name" value="LRR_dom_sf"/>
</dbReference>
<keyword evidence="10" id="KW-0418">Kinase</keyword>
<comment type="caution">
    <text evidence="21">The sequence shown here is derived from an EMBL/GenBank/DDBJ whole genome shotgun (WGS) entry which is preliminary data.</text>
</comment>
<dbReference type="PROSITE" id="PS50011">
    <property type="entry name" value="PROTEIN_KINASE_DOM"/>
    <property type="match status" value="1"/>
</dbReference>
<evidence type="ECO:0000256" key="14">
    <source>
        <dbReference type="ARBA" id="ARBA00023180"/>
    </source>
</evidence>
<gene>
    <name evidence="21" type="ORF">SASPL_131069</name>
</gene>
<dbReference type="AlphaFoldDB" id="A0A8X8X832"/>
<keyword evidence="3" id="KW-0723">Serine/threonine-protein kinase</keyword>
<organism evidence="21">
    <name type="scientific">Salvia splendens</name>
    <name type="common">Scarlet sage</name>
    <dbReference type="NCBI Taxonomy" id="180675"/>
    <lineage>
        <taxon>Eukaryota</taxon>
        <taxon>Viridiplantae</taxon>
        <taxon>Streptophyta</taxon>
        <taxon>Embryophyta</taxon>
        <taxon>Tracheophyta</taxon>
        <taxon>Spermatophyta</taxon>
        <taxon>Magnoliopsida</taxon>
        <taxon>eudicotyledons</taxon>
        <taxon>Gunneridae</taxon>
        <taxon>Pentapetalae</taxon>
        <taxon>asterids</taxon>
        <taxon>lamiids</taxon>
        <taxon>Lamiales</taxon>
        <taxon>Lamiaceae</taxon>
        <taxon>Nepetoideae</taxon>
        <taxon>Mentheae</taxon>
        <taxon>Salviinae</taxon>
        <taxon>Salvia</taxon>
        <taxon>Salvia subgen. Calosphace</taxon>
        <taxon>core Calosphace</taxon>
    </lineage>
</organism>
<keyword evidence="9 17" id="KW-0547">Nucleotide-binding</keyword>
<dbReference type="GO" id="GO:0004674">
    <property type="term" value="F:protein serine/threonine kinase activity"/>
    <property type="evidence" value="ECO:0007669"/>
    <property type="project" value="UniProtKB-KW"/>
</dbReference>
<dbReference type="Pfam" id="PF00560">
    <property type="entry name" value="LRR_1"/>
    <property type="match status" value="2"/>
</dbReference>
<evidence type="ECO:0000256" key="9">
    <source>
        <dbReference type="ARBA" id="ARBA00022741"/>
    </source>
</evidence>
<keyword evidence="22" id="KW-1185">Reference proteome</keyword>
<keyword evidence="6 19" id="KW-0812">Transmembrane</keyword>
<feature type="region of interest" description="Disordered" evidence="18">
    <location>
        <begin position="648"/>
        <end position="670"/>
    </location>
</feature>
<keyword evidence="7" id="KW-0732">Signal</keyword>
<sequence length="975" mass="107621">MRTQSKKSPFLCSDSEEEVPCYLLITNHALANSSLLSPLFPSTSWCSSFDEYKRFCNGEHFLMIINIASSTKLYMKWYAVVALKALMSNWDNHPPNWNGADPCGSGWDGITCTNDRVQSITLASLNLSGQLASDIEKLSELQILDLSYNKGITGELPSSIGNLNNLTSLIVVGCGFSGQIPPSIGSLQKLVYLSLNLNNFVGQIPASIGNIPNLFWLDIADNKLTGSIPVSKGSTPGLDMLVTTKHFRLLENNRFTGRIPTTLGLVRSLEVIRLDRNLLIGAVPGNLNNLSSVQTLHLENNKLTGPLPNLTSMDSLNYADLSNNSFEATDVPPWFSSLQYLTSLIMENTHIRGELPDSLFSLSQLQTVLVSYYLHNLGFVWENYATFLLYRISVLRRNQINGTLTIGSNRNNQLKLIDLQNNFIDAFPASDDYSTVEIILVGNPICEEGITEDYCTISNDRSNDTYTSPQQNCTPLQCSKYQILSPTCQCAYPYSGTLTFRAPSFSNYGNNSVYESLEQALMKSFKSHNQPVDSVSLSSPVKDSVGYFQLHLDIFPYSQLYFNWTGIERIGFMLSNQTFKPPHEFGPFVFHGNAYQYFAGYTAGSHKSSISTGVIIGATLGAFVLLLLLLVAGVYAFRQKKIAKSASKRSDPFGSWDPKTDSGGVPQLKGGRSFTFEEIKKFTNNFSTSNEIGSGGYGKVYRGTLVNGQLVAIKRAQQGSTQGALEFKTEIELLSRVHHKNVVGLVGFCFDKGEQMLVYEYITNGTLKNSLTGKTGIRLDWSRRLKIALGAGRGVHYLHEEANPPVIHRDIKSNNILLDHRLNAKVADFGLSKCKPMSEQDKSHLTTNVKGTMVNIMTPIAKGKYIVREIKKALDKSKNLYNLEAMLDPIVASNMAPGSVERFVEMALRCVEESGSSRPNMSEVVKEIEKIMDLAGLNPSNESASTSDNYEGTSKGSKDPYANESLLSYSGSESK</sequence>
<dbReference type="FunFam" id="3.30.200.20:FF:000328">
    <property type="entry name" value="Leucine-rich repeat protein kinase family protein"/>
    <property type="match status" value="1"/>
</dbReference>
<feature type="compositionally biased region" description="Polar residues" evidence="18">
    <location>
        <begin position="965"/>
        <end position="975"/>
    </location>
</feature>
<reference evidence="21" key="1">
    <citation type="submission" date="2018-01" db="EMBL/GenBank/DDBJ databases">
        <authorList>
            <person name="Mao J.F."/>
        </authorList>
    </citation>
    <scope>NUCLEOTIDE SEQUENCE</scope>
    <source>
        <strain evidence="21">Huo1</strain>
        <tissue evidence="21">Leaf</tissue>
    </source>
</reference>
<reference evidence="21" key="2">
    <citation type="submission" date="2020-08" db="EMBL/GenBank/DDBJ databases">
        <title>Plant Genome Project.</title>
        <authorList>
            <person name="Zhang R.-G."/>
        </authorList>
    </citation>
    <scope>NUCLEOTIDE SEQUENCE</scope>
    <source>
        <strain evidence="21">Huo1</strain>
        <tissue evidence="21">Leaf</tissue>
    </source>
</reference>
<evidence type="ECO:0000256" key="4">
    <source>
        <dbReference type="ARBA" id="ARBA00022614"/>
    </source>
</evidence>
<dbReference type="GO" id="GO:0016020">
    <property type="term" value="C:membrane"/>
    <property type="evidence" value="ECO:0007669"/>
    <property type="project" value="UniProtKB-SubCell"/>
</dbReference>
<keyword evidence="13 19" id="KW-0472">Membrane</keyword>
<dbReference type="FunFam" id="1.10.510.10:FF:001023">
    <property type="entry name" value="Os07g0541700 protein"/>
    <property type="match status" value="1"/>
</dbReference>
<evidence type="ECO:0000256" key="17">
    <source>
        <dbReference type="PROSITE-ProRule" id="PRU10141"/>
    </source>
</evidence>
<dbReference type="EMBL" id="PNBA02000011">
    <property type="protein sequence ID" value="KAG6408067.1"/>
    <property type="molecule type" value="Genomic_DNA"/>
</dbReference>
<evidence type="ECO:0000256" key="11">
    <source>
        <dbReference type="ARBA" id="ARBA00022840"/>
    </source>
</evidence>
<feature type="domain" description="Protein kinase" evidence="20">
    <location>
        <begin position="686"/>
        <end position="975"/>
    </location>
</feature>
<dbReference type="PANTHER" id="PTHR45974">
    <property type="entry name" value="RECEPTOR-LIKE PROTEIN 55"/>
    <property type="match status" value="1"/>
</dbReference>
<protein>
    <recommendedName>
        <fullName evidence="2">non-specific serine/threonine protein kinase</fullName>
        <ecNumber evidence="2">2.7.11.1</ecNumber>
    </recommendedName>
</protein>
<dbReference type="InterPro" id="IPR001245">
    <property type="entry name" value="Ser-Thr/Tyr_kinase_cat_dom"/>
</dbReference>
<evidence type="ECO:0000313" key="22">
    <source>
        <dbReference type="Proteomes" id="UP000298416"/>
    </source>
</evidence>
<name>A0A8X8X832_SALSN</name>
<evidence type="ECO:0000256" key="10">
    <source>
        <dbReference type="ARBA" id="ARBA00022777"/>
    </source>
</evidence>
<evidence type="ECO:0000256" key="8">
    <source>
        <dbReference type="ARBA" id="ARBA00022737"/>
    </source>
</evidence>
<dbReference type="PROSITE" id="PS00107">
    <property type="entry name" value="PROTEIN_KINASE_ATP"/>
    <property type="match status" value="1"/>
</dbReference>
<keyword evidence="12 19" id="KW-1133">Transmembrane helix</keyword>
<dbReference type="PROSITE" id="PS00108">
    <property type="entry name" value="PROTEIN_KINASE_ST"/>
    <property type="match status" value="1"/>
</dbReference>
<evidence type="ECO:0000256" key="7">
    <source>
        <dbReference type="ARBA" id="ARBA00022729"/>
    </source>
</evidence>
<feature type="compositionally biased region" description="Polar residues" evidence="18">
    <location>
        <begin position="938"/>
        <end position="955"/>
    </location>
</feature>
<dbReference type="Proteomes" id="UP000298416">
    <property type="component" value="Unassembled WGS sequence"/>
</dbReference>
<dbReference type="SMART" id="SM00220">
    <property type="entry name" value="S_TKc"/>
    <property type="match status" value="1"/>
</dbReference>
<keyword evidence="5" id="KW-0808">Transferase</keyword>
<keyword evidence="8" id="KW-0677">Repeat</keyword>
<dbReference type="EC" id="2.7.11.1" evidence="2"/>
<feature type="binding site" evidence="17">
    <location>
        <position position="714"/>
    </location>
    <ligand>
        <name>ATP</name>
        <dbReference type="ChEBI" id="CHEBI:30616"/>
    </ligand>
</feature>
<dbReference type="InterPro" id="IPR001611">
    <property type="entry name" value="Leu-rich_rpt"/>
</dbReference>
<evidence type="ECO:0000256" key="18">
    <source>
        <dbReference type="SAM" id="MobiDB-lite"/>
    </source>
</evidence>
<feature type="transmembrane region" description="Helical" evidence="19">
    <location>
        <begin position="614"/>
        <end position="637"/>
    </location>
</feature>
<dbReference type="InterPro" id="IPR017441">
    <property type="entry name" value="Protein_kinase_ATP_BS"/>
</dbReference>
<dbReference type="SUPFAM" id="SSF56112">
    <property type="entry name" value="Protein kinase-like (PK-like)"/>
    <property type="match status" value="1"/>
</dbReference>
<dbReference type="Gene3D" id="3.80.10.10">
    <property type="entry name" value="Ribonuclease Inhibitor"/>
    <property type="match status" value="3"/>
</dbReference>
<evidence type="ECO:0000256" key="13">
    <source>
        <dbReference type="ARBA" id="ARBA00023136"/>
    </source>
</evidence>
<feature type="region of interest" description="Disordered" evidence="18">
    <location>
        <begin position="935"/>
        <end position="975"/>
    </location>
</feature>
<keyword evidence="14" id="KW-0325">Glycoprotein</keyword>
<dbReference type="FunFam" id="3.80.10.10:FF:000363">
    <property type="entry name" value="Leucine-rich repeat family protein"/>
    <property type="match status" value="1"/>
</dbReference>
<evidence type="ECO:0000256" key="15">
    <source>
        <dbReference type="ARBA" id="ARBA00047899"/>
    </source>
</evidence>
<evidence type="ECO:0000313" key="21">
    <source>
        <dbReference type="EMBL" id="KAG6408067.1"/>
    </source>
</evidence>
<comment type="catalytic activity">
    <reaction evidence="16">
        <text>L-seryl-[protein] + ATP = O-phospho-L-seryl-[protein] + ADP + H(+)</text>
        <dbReference type="Rhea" id="RHEA:17989"/>
        <dbReference type="Rhea" id="RHEA-COMP:9863"/>
        <dbReference type="Rhea" id="RHEA-COMP:11604"/>
        <dbReference type="ChEBI" id="CHEBI:15378"/>
        <dbReference type="ChEBI" id="CHEBI:29999"/>
        <dbReference type="ChEBI" id="CHEBI:30616"/>
        <dbReference type="ChEBI" id="CHEBI:83421"/>
        <dbReference type="ChEBI" id="CHEBI:456216"/>
        <dbReference type="EC" id="2.7.11.1"/>
    </reaction>
</comment>
<dbReference type="SUPFAM" id="SSF52058">
    <property type="entry name" value="L domain-like"/>
    <property type="match status" value="1"/>
</dbReference>
<evidence type="ECO:0000256" key="5">
    <source>
        <dbReference type="ARBA" id="ARBA00022679"/>
    </source>
</evidence>
<evidence type="ECO:0000256" key="12">
    <source>
        <dbReference type="ARBA" id="ARBA00022989"/>
    </source>
</evidence>
<dbReference type="Gene3D" id="1.10.510.10">
    <property type="entry name" value="Transferase(Phosphotransferase) domain 1"/>
    <property type="match status" value="2"/>
</dbReference>
<dbReference type="Pfam" id="PF07714">
    <property type="entry name" value="PK_Tyr_Ser-Thr"/>
    <property type="match status" value="1"/>
</dbReference>
<comment type="catalytic activity">
    <reaction evidence="15">
        <text>L-threonyl-[protein] + ATP = O-phospho-L-threonyl-[protein] + ADP + H(+)</text>
        <dbReference type="Rhea" id="RHEA:46608"/>
        <dbReference type="Rhea" id="RHEA-COMP:11060"/>
        <dbReference type="Rhea" id="RHEA-COMP:11605"/>
        <dbReference type="ChEBI" id="CHEBI:15378"/>
        <dbReference type="ChEBI" id="CHEBI:30013"/>
        <dbReference type="ChEBI" id="CHEBI:30616"/>
        <dbReference type="ChEBI" id="CHEBI:61977"/>
        <dbReference type="ChEBI" id="CHEBI:456216"/>
        <dbReference type="EC" id="2.7.11.1"/>
    </reaction>
</comment>
<dbReference type="InterPro" id="IPR000719">
    <property type="entry name" value="Prot_kinase_dom"/>
</dbReference>
<comment type="subcellular location">
    <subcellularLocation>
        <location evidence="1">Membrane</location>
    </subcellularLocation>
</comment>
<dbReference type="InterPro" id="IPR008271">
    <property type="entry name" value="Ser/Thr_kinase_AS"/>
</dbReference>
<dbReference type="InterPro" id="IPR011009">
    <property type="entry name" value="Kinase-like_dom_sf"/>
</dbReference>
<dbReference type="Gene3D" id="3.30.200.20">
    <property type="entry name" value="Phosphorylase Kinase, domain 1"/>
    <property type="match status" value="1"/>
</dbReference>
<proteinExistence type="predicted"/>
<dbReference type="GO" id="GO:0005524">
    <property type="term" value="F:ATP binding"/>
    <property type="evidence" value="ECO:0007669"/>
    <property type="project" value="UniProtKB-UniRule"/>
</dbReference>
<evidence type="ECO:0000259" key="20">
    <source>
        <dbReference type="PROSITE" id="PS50011"/>
    </source>
</evidence>
<accession>A0A8X8X832</accession>
<evidence type="ECO:0000256" key="1">
    <source>
        <dbReference type="ARBA" id="ARBA00004370"/>
    </source>
</evidence>
<keyword evidence="11 17" id="KW-0067">ATP-binding</keyword>
<keyword evidence="4" id="KW-0433">Leucine-rich repeat</keyword>